<dbReference type="AlphaFoldDB" id="A0A6I4I1E5"/>
<feature type="domain" description="Beta-lactamase-related" evidence="1">
    <location>
        <begin position="175"/>
        <end position="441"/>
    </location>
</feature>
<dbReference type="RefSeq" id="WP_157525646.1">
    <property type="nucleotide sequence ID" value="NZ_CP066775.1"/>
</dbReference>
<organism evidence="2 3">
    <name type="scientific">Mucilaginibacter ginkgonis</name>
    <dbReference type="NCBI Taxonomy" id="2682091"/>
    <lineage>
        <taxon>Bacteria</taxon>
        <taxon>Pseudomonadati</taxon>
        <taxon>Bacteroidota</taxon>
        <taxon>Sphingobacteriia</taxon>
        <taxon>Sphingobacteriales</taxon>
        <taxon>Sphingobacteriaceae</taxon>
        <taxon>Mucilaginibacter</taxon>
    </lineage>
</organism>
<reference evidence="2 3" key="1">
    <citation type="submission" date="2020-12" db="EMBL/GenBank/DDBJ databases">
        <title>HMF7856_wgs.fasta genome submission.</title>
        <authorList>
            <person name="Kang H."/>
            <person name="Kim H."/>
            <person name="Joh K."/>
        </authorList>
    </citation>
    <scope>NUCLEOTIDE SEQUENCE [LARGE SCALE GENOMIC DNA]</scope>
    <source>
        <strain evidence="2 3">HMF7856</strain>
    </source>
</reference>
<dbReference type="Proteomes" id="UP000429232">
    <property type="component" value="Chromosome"/>
</dbReference>
<dbReference type="Pfam" id="PF00144">
    <property type="entry name" value="Beta-lactamase"/>
    <property type="match status" value="1"/>
</dbReference>
<name>A0A6I4I1E5_9SPHI</name>
<dbReference type="SUPFAM" id="SSF56601">
    <property type="entry name" value="beta-lactamase/transpeptidase-like"/>
    <property type="match status" value="1"/>
</dbReference>
<dbReference type="InterPro" id="IPR001466">
    <property type="entry name" value="Beta-lactam-related"/>
</dbReference>
<evidence type="ECO:0000313" key="2">
    <source>
        <dbReference type="EMBL" id="QQL48946.1"/>
    </source>
</evidence>
<gene>
    <name evidence="2" type="ORF">GO620_012250</name>
</gene>
<evidence type="ECO:0000259" key="1">
    <source>
        <dbReference type="Pfam" id="PF00144"/>
    </source>
</evidence>
<dbReference type="GO" id="GO:0016787">
    <property type="term" value="F:hydrolase activity"/>
    <property type="evidence" value="ECO:0007669"/>
    <property type="project" value="UniProtKB-KW"/>
</dbReference>
<keyword evidence="3" id="KW-1185">Reference proteome</keyword>
<dbReference type="InterPro" id="IPR050789">
    <property type="entry name" value="Diverse_Enzym_Activities"/>
</dbReference>
<dbReference type="InterPro" id="IPR012338">
    <property type="entry name" value="Beta-lactam/transpept-like"/>
</dbReference>
<sequence>MTHNFYKTLLLVLITPLVLYAQAGKPGYLQLIQYQGLYQYSNNTTLKFAASPKDSLLYAIINESRYPLRPQGNDNFLNNSNELVHFTRDSKNNLNGYVIGRDTFKLINKDVSFPKTMWYPRMVVHPEVYGYKYHQPAQIKDGVSTSSLTGTSLDARLLADMMHKIFKGDYPNVRSVLIMKDGKLVFEEYFYDYTRDRLQEMRSASKSVISALTGIALQQKVLPSINAKLNDLLPQYHWKNPSPLKDRITLQDMLDNQTGVAYDAANPKLGGNETAMGNSPDWIQYTYDLPIIDTPGKVGRYNSGNPITIGRIIELYAKSPLRDYAAKNLFGPLGITDFTWNFKPDPSNAENFCQVYLTPRDMAKFGQLYLQDGVWNGRQIVPKKWVQESTAKHSVVQGVDYGYFWWLKHLDTPNKSYQTFAAQGNGGQKIYVFRKLNMVVITTGGNYNSQSPSDEIIQKYILPAFDAKK</sequence>
<dbReference type="PANTHER" id="PTHR43283:SF7">
    <property type="entry name" value="BETA-LACTAMASE-RELATED DOMAIN-CONTAINING PROTEIN"/>
    <property type="match status" value="1"/>
</dbReference>
<keyword evidence="2" id="KW-0378">Hydrolase</keyword>
<dbReference type="KEGG" id="mgik:GO620_012250"/>
<accession>A0A6I4I1E5</accession>
<evidence type="ECO:0000313" key="3">
    <source>
        <dbReference type="Proteomes" id="UP000429232"/>
    </source>
</evidence>
<dbReference type="EMBL" id="CP066775">
    <property type="protein sequence ID" value="QQL48946.1"/>
    <property type="molecule type" value="Genomic_DNA"/>
</dbReference>
<dbReference type="PANTHER" id="PTHR43283">
    <property type="entry name" value="BETA-LACTAMASE-RELATED"/>
    <property type="match status" value="1"/>
</dbReference>
<protein>
    <submittedName>
        <fullName evidence="2">Serine hydrolase</fullName>
    </submittedName>
</protein>
<proteinExistence type="predicted"/>
<dbReference type="Gene3D" id="3.40.710.10">
    <property type="entry name" value="DD-peptidase/beta-lactamase superfamily"/>
    <property type="match status" value="1"/>
</dbReference>